<accession>A0A8S2Z926</accession>
<feature type="non-terminal residue" evidence="1">
    <location>
        <position position="1"/>
    </location>
</feature>
<sequence length="26" mass="3162">FELSIVLVFEDDRMVSENFPIKLTRY</sequence>
<dbReference type="Proteomes" id="UP000676336">
    <property type="component" value="Unassembled WGS sequence"/>
</dbReference>
<reference evidence="1" key="1">
    <citation type="submission" date="2021-02" db="EMBL/GenBank/DDBJ databases">
        <authorList>
            <person name="Nowell W R."/>
        </authorList>
    </citation>
    <scope>NUCLEOTIDE SEQUENCE</scope>
</reference>
<protein>
    <submittedName>
        <fullName evidence="1">Uncharacterized protein</fullName>
    </submittedName>
</protein>
<dbReference type="EMBL" id="CAJOBI010107115">
    <property type="protein sequence ID" value="CAF4615893.1"/>
    <property type="molecule type" value="Genomic_DNA"/>
</dbReference>
<evidence type="ECO:0000313" key="1">
    <source>
        <dbReference type="EMBL" id="CAF4615893.1"/>
    </source>
</evidence>
<dbReference type="AlphaFoldDB" id="A0A8S2Z926"/>
<evidence type="ECO:0000313" key="3">
    <source>
        <dbReference type="Proteomes" id="UP000676336"/>
    </source>
</evidence>
<gene>
    <name evidence="1" type="ORF">SMN809_LOCUS39668</name>
    <name evidence="2" type="ORF">SMN809_LOCUS44474</name>
</gene>
<evidence type="ECO:0000313" key="2">
    <source>
        <dbReference type="EMBL" id="CAF4735476.1"/>
    </source>
</evidence>
<proteinExistence type="predicted"/>
<dbReference type="EMBL" id="CAJOBI010133452">
    <property type="protein sequence ID" value="CAF4735476.1"/>
    <property type="molecule type" value="Genomic_DNA"/>
</dbReference>
<comment type="caution">
    <text evidence="1">The sequence shown here is derived from an EMBL/GenBank/DDBJ whole genome shotgun (WGS) entry which is preliminary data.</text>
</comment>
<organism evidence="1 3">
    <name type="scientific">Rotaria magnacalcarata</name>
    <dbReference type="NCBI Taxonomy" id="392030"/>
    <lineage>
        <taxon>Eukaryota</taxon>
        <taxon>Metazoa</taxon>
        <taxon>Spiralia</taxon>
        <taxon>Gnathifera</taxon>
        <taxon>Rotifera</taxon>
        <taxon>Eurotatoria</taxon>
        <taxon>Bdelloidea</taxon>
        <taxon>Philodinida</taxon>
        <taxon>Philodinidae</taxon>
        <taxon>Rotaria</taxon>
    </lineage>
</organism>
<name>A0A8S2Z926_9BILA</name>